<geneLocation type="plasmid" evidence="1">
    <name>RCS27_p</name>
</geneLocation>
<reference evidence="1" key="1">
    <citation type="submission" date="2018-02" db="EMBL/GenBank/DDBJ databases">
        <authorList>
            <person name="Cohen D.B."/>
            <person name="Kent A.D."/>
        </authorList>
    </citation>
    <scope>NUCLEOTIDE SEQUENCE</scope>
    <source>
        <strain evidence="1">525</strain>
    </source>
</reference>
<dbReference type="EMBL" id="LT985226">
    <property type="protein sequence ID" value="SPD96319.1"/>
    <property type="molecule type" value="Genomic_DNA"/>
</dbReference>
<proteinExistence type="predicted"/>
<sequence>MHNSTVMSGESDRQPGCIRGRIKKNREMTLPVRLIANPLSRACMTYL</sequence>
<gene>
    <name evidence="1" type="ORF">RCS27_P0073</name>
</gene>
<dbReference type="AlphaFoldDB" id="A0A148HBE8"/>
<evidence type="ECO:0000313" key="1">
    <source>
        <dbReference type="EMBL" id="SPD96319.1"/>
    </source>
</evidence>
<protein>
    <submittedName>
        <fullName evidence="1">Uncharacterized protein</fullName>
    </submittedName>
</protein>
<keyword evidence="1" id="KW-0614">Plasmid</keyword>
<accession>A0A148HBE8</accession>
<name>A0A148HBE8_ECOLX</name>
<organism evidence="1">
    <name type="scientific">Escherichia coli</name>
    <dbReference type="NCBI Taxonomy" id="562"/>
    <lineage>
        <taxon>Bacteria</taxon>
        <taxon>Pseudomonadati</taxon>
        <taxon>Pseudomonadota</taxon>
        <taxon>Gammaproteobacteria</taxon>
        <taxon>Enterobacterales</taxon>
        <taxon>Enterobacteriaceae</taxon>
        <taxon>Escherichia</taxon>
    </lineage>
</organism>